<dbReference type="Proteomes" id="UP000016660">
    <property type="component" value="Unassembled WGS sequence"/>
</dbReference>
<evidence type="ECO:0000259" key="2">
    <source>
        <dbReference type="Pfam" id="PF13509"/>
    </source>
</evidence>
<dbReference type="PANTHER" id="PTHR37296:SF1">
    <property type="entry name" value="CONSERVED VIRULENCE FACTOR B"/>
    <property type="match status" value="1"/>
</dbReference>
<reference evidence="4 5" key="1">
    <citation type="submission" date="2013-06" db="EMBL/GenBank/DDBJ databases">
        <authorList>
            <person name="Weinstock G."/>
            <person name="Sodergren E."/>
            <person name="Lobos E.A."/>
            <person name="Fulton L."/>
            <person name="Fulton R."/>
            <person name="Courtney L."/>
            <person name="Fronick C."/>
            <person name="O'Laughlin M."/>
            <person name="Godfrey J."/>
            <person name="Wilson R.M."/>
            <person name="Miner T."/>
            <person name="Farmer C."/>
            <person name="Delehaunty K."/>
            <person name="Cordes M."/>
            <person name="Minx P."/>
            <person name="Tomlinson C."/>
            <person name="Chen J."/>
            <person name="Wollam A."/>
            <person name="Pepin K.H."/>
            <person name="Bhonagiri V."/>
            <person name="Zhang X."/>
            <person name="Warren W."/>
            <person name="Mitreva M."/>
            <person name="Mardis E.R."/>
            <person name="Wilson R.K."/>
        </authorList>
    </citation>
    <scope>NUCLEOTIDE SEQUENCE [LARGE SCALE GENOMIC DNA]</scope>
    <source>
        <strain evidence="4 5">ATCC 29426</strain>
    </source>
</reference>
<dbReference type="Pfam" id="PF13509">
    <property type="entry name" value="S1_2"/>
    <property type="match status" value="1"/>
</dbReference>
<gene>
    <name evidence="4" type="ORF">HMPREF0653_00758</name>
</gene>
<dbReference type="Gene3D" id="1.10.10.10">
    <property type="entry name" value="Winged helix-like DNA-binding domain superfamily/Winged helix DNA-binding domain"/>
    <property type="match status" value="1"/>
</dbReference>
<keyword evidence="5" id="KW-1185">Reference proteome</keyword>
<evidence type="ECO:0000313" key="4">
    <source>
        <dbReference type="EMBL" id="ERJ78845.1"/>
    </source>
</evidence>
<dbReference type="InterPro" id="IPR014464">
    <property type="entry name" value="CvfB_fam"/>
</dbReference>
<protein>
    <submittedName>
        <fullName evidence="4">YitL family protein</fullName>
    </submittedName>
</protein>
<dbReference type="Gene3D" id="2.40.50.140">
    <property type="entry name" value="Nucleic acid-binding proteins"/>
    <property type="match status" value="1"/>
</dbReference>
<dbReference type="InterPro" id="IPR040764">
    <property type="entry name" value="CvfB_WH"/>
</dbReference>
<comment type="similarity">
    <text evidence="1">Belongs to the CvfB family.</text>
</comment>
<dbReference type="InterPro" id="IPR036388">
    <property type="entry name" value="WH-like_DNA-bd_sf"/>
</dbReference>
<dbReference type="InterPro" id="IPR012340">
    <property type="entry name" value="NA-bd_OB-fold"/>
</dbReference>
<feature type="domain" description="Conserved virulence factor B first S1" evidence="2">
    <location>
        <begin position="20"/>
        <end position="86"/>
    </location>
</feature>
<sequence>MKRKPYNKVRKEIKMTKIRIGDYNTLTVLKVALREGNGDPFGLYLDGGREGEILMPQKYVPEGISIGDNVRVFVYLDQEERPIATTEQPLAVVNSFAYLECSWVNEYGAFLNWGVTKDLFCPFREQKKRMQLGESYVVHIHLDEETYRLVASAKVERYFSEEQPPYHQGEEVDLMIWQKTELGFKVIIDNKYPGLVYGDQVFQYVHTGDRMKGYIANVRPDGKIDCTLQPTGQKFATDFAEVLLQYLKDNGGVCELSDKSDAEDIKRTFQVSKKVYKKAVGDLYKRHLITVAPLSIRLVELGK</sequence>
<evidence type="ECO:0000259" key="3">
    <source>
        <dbReference type="Pfam" id="PF17783"/>
    </source>
</evidence>
<dbReference type="Pfam" id="PF17783">
    <property type="entry name" value="WHD_CvfB"/>
    <property type="match status" value="1"/>
</dbReference>
<accession>A0ABN0NTP3</accession>
<evidence type="ECO:0000256" key="1">
    <source>
        <dbReference type="PIRNR" id="PIRNR012524"/>
    </source>
</evidence>
<feature type="domain" description="Conserved virulence factor B-like winged helix" evidence="3">
    <location>
        <begin position="241"/>
        <end position="298"/>
    </location>
</feature>
<evidence type="ECO:0000313" key="5">
    <source>
        <dbReference type="Proteomes" id="UP000016660"/>
    </source>
</evidence>
<dbReference type="PIRSF" id="PIRSF012524">
    <property type="entry name" value="YitL_S1"/>
    <property type="match status" value="1"/>
</dbReference>
<proteinExistence type="inferred from homology"/>
<name>A0ABN0NTP3_9BACT</name>
<organism evidence="4 5">
    <name type="scientific">Prevotella disiens JCM 6334 = ATCC 29426</name>
    <dbReference type="NCBI Taxonomy" id="1235811"/>
    <lineage>
        <taxon>Bacteria</taxon>
        <taxon>Pseudomonadati</taxon>
        <taxon>Bacteroidota</taxon>
        <taxon>Bacteroidia</taxon>
        <taxon>Bacteroidales</taxon>
        <taxon>Prevotellaceae</taxon>
        <taxon>Prevotella</taxon>
    </lineage>
</organism>
<dbReference type="PANTHER" id="PTHR37296">
    <property type="entry name" value="CONSERVED VIRULENCE FACTOR B"/>
    <property type="match status" value="1"/>
</dbReference>
<dbReference type="EMBL" id="AWUY01000064">
    <property type="protein sequence ID" value="ERJ78845.1"/>
    <property type="molecule type" value="Genomic_DNA"/>
</dbReference>
<comment type="caution">
    <text evidence="4">The sequence shown here is derived from an EMBL/GenBank/DDBJ whole genome shotgun (WGS) entry which is preliminary data.</text>
</comment>
<dbReference type="InterPro" id="IPR039566">
    <property type="entry name" value="CvfB_S1_st"/>
</dbReference>